<feature type="transmembrane region" description="Helical" evidence="2">
    <location>
        <begin position="20"/>
        <end position="43"/>
    </location>
</feature>
<evidence type="ECO:0000256" key="2">
    <source>
        <dbReference type="SAM" id="Phobius"/>
    </source>
</evidence>
<evidence type="ECO:0000313" key="4">
    <source>
        <dbReference type="Proteomes" id="UP001501734"/>
    </source>
</evidence>
<dbReference type="Pfam" id="PF01944">
    <property type="entry name" value="SpoIIM"/>
    <property type="match status" value="1"/>
</dbReference>
<dbReference type="InterPro" id="IPR002798">
    <property type="entry name" value="SpoIIM-like"/>
</dbReference>
<comment type="caution">
    <text evidence="3">The sequence shown here is derived from an EMBL/GenBank/DDBJ whole genome shotgun (WGS) entry which is preliminary data.</text>
</comment>
<dbReference type="EMBL" id="BAABDL010000053">
    <property type="protein sequence ID" value="GAA4065769.1"/>
    <property type="molecule type" value="Genomic_DNA"/>
</dbReference>
<comment type="subcellular location">
    <subcellularLocation>
        <location evidence="1">Cell membrane</location>
        <topology evidence="1">Multi-pass membrane protein</topology>
    </subcellularLocation>
    <text evidence="1">Localizes to the sporulation septum and to the second division site within the mother cell. Before the start of engulfment localizes to the septal midpoint, then spreads throughout the septum prior to becoming enriched at the leading edge of the engulfing membrane, where it remains until the completion of membrane migration. Some remain partially trapped at the septum during engulfment and upon completion of engulfment become dispersed in the outer forespore membrane. Localization of the MPD complex to the septal membrane is dependent on SpoIIB.</text>
</comment>
<dbReference type="RefSeq" id="WP_344911028.1">
    <property type="nucleotide sequence ID" value="NZ_BAABDL010000053.1"/>
</dbReference>
<gene>
    <name evidence="3" type="primary">spoIIM</name>
    <name evidence="3" type="ORF">GCM10022410_10220</name>
</gene>
<feature type="transmembrane region" description="Helical" evidence="2">
    <location>
        <begin position="80"/>
        <end position="105"/>
    </location>
</feature>
<keyword evidence="2" id="KW-1133">Transmembrane helix</keyword>
<accession>A0ABP7VER6</accession>
<keyword evidence="1" id="KW-1003">Cell membrane</keyword>
<dbReference type="NCBIfam" id="TIGR02831">
    <property type="entry name" value="spo_II_M"/>
    <property type="match status" value="1"/>
</dbReference>
<reference evidence="4" key="1">
    <citation type="journal article" date="2019" name="Int. J. Syst. Evol. Microbiol.">
        <title>The Global Catalogue of Microorganisms (GCM) 10K type strain sequencing project: providing services to taxonomists for standard genome sequencing and annotation.</title>
        <authorList>
            <consortium name="The Broad Institute Genomics Platform"/>
            <consortium name="The Broad Institute Genome Sequencing Center for Infectious Disease"/>
            <person name="Wu L."/>
            <person name="Ma J."/>
        </authorList>
    </citation>
    <scope>NUCLEOTIDE SEQUENCE [LARGE SCALE GENOMIC DNA]</scope>
    <source>
        <strain evidence="4">JCM 17250</strain>
    </source>
</reference>
<organism evidence="3 4">
    <name type="scientific">Amphibacillus indicireducens</name>
    <dbReference type="NCBI Taxonomy" id="1076330"/>
    <lineage>
        <taxon>Bacteria</taxon>
        <taxon>Bacillati</taxon>
        <taxon>Bacillota</taxon>
        <taxon>Bacilli</taxon>
        <taxon>Bacillales</taxon>
        <taxon>Bacillaceae</taxon>
        <taxon>Amphibacillus</taxon>
    </lineage>
</organism>
<comment type="function">
    <text evidence="1">Required for complete septum migration and engulfment of the forespore compartment during sporulation. Required for stabilizing and recruiting of SpoIIP to the septal membrane.</text>
</comment>
<keyword evidence="1" id="KW-0749">Sporulation</keyword>
<keyword evidence="1 2" id="KW-0812">Transmembrane</keyword>
<keyword evidence="1 2" id="KW-0472">Membrane</keyword>
<name>A0ABP7VER6_9BACI</name>
<keyword evidence="4" id="KW-1185">Reference proteome</keyword>
<dbReference type="PIRSF" id="PIRSF038973">
    <property type="entry name" value="SpoIIM"/>
    <property type="match status" value="1"/>
</dbReference>
<dbReference type="Proteomes" id="UP001501734">
    <property type="component" value="Unassembled WGS sequence"/>
</dbReference>
<feature type="transmembrane region" description="Helical" evidence="2">
    <location>
        <begin position="179"/>
        <end position="204"/>
    </location>
</feature>
<feature type="transmembrane region" description="Helical" evidence="2">
    <location>
        <begin position="139"/>
        <end position="159"/>
    </location>
</feature>
<protein>
    <recommendedName>
        <fullName evidence="1">Stage II sporulation protein M</fullName>
    </recommendedName>
</protein>
<sequence>MKTNYQREITKHIETNQLSYLFIMILFIVGLIFGAMIVVSMHFTQKQDLLFYLNQYFSRIDQQEILNHFDLFKSALFSHLQYLIIFLLLGLSIIGLPIIWVTIFIKGTFIGFSVGFFVYQYGFSGLLFISAAILPQNLIVIPVYLFAATIAMIFSGQLLKKLSGRRFIRFTVEPVSQYLIVFVVLFGFCLLAALIEGYLIGYYLPLVRQLIN</sequence>
<evidence type="ECO:0000256" key="1">
    <source>
        <dbReference type="PIRNR" id="PIRNR038973"/>
    </source>
</evidence>
<feature type="transmembrane region" description="Helical" evidence="2">
    <location>
        <begin position="112"/>
        <end position="133"/>
    </location>
</feature>
<evidence type="ECO:0000313" key="3">
    <source>
        <dbReference type="EMBL" id="GAA4065769.1"/>
    </source>
</evidence>
<comment type="subunit">
    <text evidence="1">Component of the MPD complex composed of SpoIIM, SpoIIP and SpoIID.</text>
</comment>
<proteinExistence type="predicted"/>
<dbReference type="InterPro" id="IPR014196">
    <property type="entry name" value="SpoIIM"/>
</dbReference>